<feature type="domain" description="Dienelactone hydrolase" evidence="1">
    <location>
        <begin position="32"/>
        <end position="254"/>
    </location>
</feature>
<dbReference type="InterPro" id="IPR050261">
    <property type="entry name" value="FrsA_esterase"/>
</dbReference>
<dbReference type="Pfam" id="PF01738">
    <property type="entry name" value="DLH"/>
    <property type="match status" value="1"/>
</dbReference>
<evidence type="ECO:0000313" key="2">
    <source>
        <dbReference type="EMBL" id="ASK79513.1"/>
    </source>
</evidence>
<dbReference type="InterPro" id="IPR029058">
    <property type="entry name" value="AB_hydrolase_fold"/>
</dbReference>
<dbReference type="KEGG" id="pmai:CF386_10675"/>
<dbReference type="Gene3D" id="3.40.50.1820">
    <property type="entry name" value="alpha/beta hydrolase"/>
    <property type="match status" value="1"/>
</dbReference>
<accession>A0A220VHS1</accession>
<dbReference type="GO" id="GO:0016787">
    <property type="term" value="F:hydrolase activity"/>
    <property type="evidence" value="ECO:0007669"/>
    <property type="project" value="InterPro"/>
</dbReference>
<dbReference type="EMBL" id="CP022356">
    <property type="protein sequence ID" value="ASK79513.1"/>
    <property type="molecule type" value="Genomic_DNA"/>
</dbReference>
<dbReference type="PANTHER" id="PTHR22946:SF0">
    <property type="entry name" value="DIENELACTONE HYDROLASE DOMAIN-CONTAINING PROTEIN"/>
    <property type="match status" value="1"/>
</dbReference>
<keyword evidence="3" id="KW-1185">Reference proteome</keyword>
<dbReference type="AlphaFoldDB" id="A0A220VHS1"/>
<protein>
    <recommendedName>
        <fullName evidence="1">Dienelactone hydrolase domain-containing protein</fullName>
    </recommendedName>
</protein>
<name>A0A220VHS1_9GAMM</name>
<evidence type="ECO:0000259" key="1">
    <source>
        <dbReference type="Pfam" id="PF01738"/>
    </source>
</evidence>
<reference evidence="2 3" key="1">
    <citation type="journal article" date="2016" name="Int. J. Syst. Evol. Microbiol.">
        <title>Paraphotobacterium marinum gen. nov., sp. nov., a member of the family Vibrionaceae, isolated from surface seawater.</title>
        <authorList>
            <person name="Huang Z."/>
            <person name="Dong C."/>
            <person name="Shao Z."/>
        </authorList>
    </citation>
    <scope>NUCLEOTIDE SEQUENCE [LARGE SCALE GENOMIC DNA]</scope>
    <source>
        <strain evidence="2 3">NSCS20N07D</strain>
    </source>
</reference>
<dbReference type="SUPFAM" id="SSF53474">
    <property type="entry name" value="alpha/beta-Hydrolases"/>
    <property type="match status" value="1"/>
</dbReference>
<proteinExistence type="predicted"/>
<dbReference type="InterPro" id="IPR002925">
    <property type="entry name" value="Dienelactn_hydro"/>
</dbReference>
<organism evidence="2 3">
    <name type="scientific">Paraphotobacterium marinum</name>
    <dbReference type="NCBI Taxonomy" id="1755811"/>
    <lineage>
        <taxon>Bacteria</taxon>
        <taxon>Pseudomonadati</taxon>
        <taxon>Pseudomonadota</taxon>
        <taxon>Gammaproteobacteria</taxon>
        <taxon>Vibrionales</taxon>
        <taxon>Vibrionaceae</taxon>
        <taxon>Paraphotobacterium</taxon>
    </lineage>
</organism>
<gene>
    <name evidence="2" type="ORF">CF386_10675</name>
</gene>
<dbReference type="PANTHER" id="PTHR22946">
    <property type="entry name" value="DIENELACTONE HYDROLASE DOMAIN-CONTAINING PROTEIN-RELATED"/>
    <property type="match status" value="1"/>
</dbReference>
<dbReference type="Proteomes" id="UP000242175">
    <property type="component" value="Chromosome small"/>
</dbReference>
<evidence type="ECO:0000313" key="3">
    <source>
        <dbReference type="Proteomes" id="UP000242175"/>
    </source>
</evidence>
<sequence length="258" mass="28931">MVRVESNKLKDKFMIEIETYDLDYKIDNKNYKGYVAHPQEAEALNTILIASAWDGRSELSCKHAVKLAQQGYTCFVLDVYGNGRVGKNPEENESLMKPLVQNREELLKRLKGGYEKAIQLKQVNVDKVVALGFCFGGLCVLDMARAGLNLKGVVSFHGLYSKPNETNTEINSKVLILHGYKDPLIGVMSGTSTQQQVVLIQEELSLRNCDWQFISYGDGYHAFTNPNANDMNSGTVYDALISKRSWDATHLFLTDCFG</sequence>